<keyword evidence="3" id="KW-1185">Reference proteome</keyword>
<evidence type="ECO:0000313" key="2">
    <source>
        <dbReference type="EMBL" id="TPX57240.1"/>
    </source>
</evidence>
<proteinExistence type="predicted"/>
<feature type="region of interest" description="Disordered" evidence="1">
    <location>
        <begin position="260"/>
        <end position="279"/>
    </location>
</feature>
<dbReference type="EMBL" id="QEAQ01000055">
    <property type="protein sequence ID" value="TPX57240.1"/>
    <property type="molecule type" value="Genomic_DNA"/>
</dbReference>
<comment type="caution">
    <text evidence="2">The sequence shown here is derived from an EMBL/GenBank/DDBJ whole genome shotgun (WGS) entry which is preliminary data.</text>
</comment>
<name>A0A507E2A9_9FUNG</name>
<feature type="compositionally biased region" description="Polar residues" evidence="1">
    <location>
        <begin position="262"/>
        <end position="273"/>
    </location>
</feature>
<gene>
    <name evidence="2" type="ORF">PhCBS80983_g03954</name>
</gene>
<evidence type="ECO:0000256" key="1">
    <source>
        <dbReference type="SAM" id="MobiDB-lite"/>
    </source>
</evidence>
<reference evidence="2 3" key="1">
    <citation type="journal article" date="2019" name="Sci. Rep.">
        <title>Comparative genomics of chytrid fungi reveal insights into the obligate biotrophic and pathogenic lifestyle of Synchytrium endobioticum.</title>
        <authorList>
            <person name="van de Vossenberg B.T.L.H."/>
            <person name="Warris S."/>
            <person name="Nguyen H.D.T."/>
            <person name="van Gent-Pelzer M.P.E."/>
            <person name="Joly D.L."/>
            <person name="van de Geest H.C."/>
            <person name="Bonants P.J.M."/>
            <person name="Smith D.S."/>
            <person name="Levesque C.A."/>
            <person name="van der Lee T.A.J."/>
        </authorList>
    </citation>
    <scope>NUCLEOTIDE SEQUENCE [LARGE SCALE GENOMIC DNA]</scope>
    <source>
        <strain evidence="2 3">CBS 809.83</strain>
    </source>
</reference>
<accession>A0A507E2A9</accession>
<evidence type="ECO:0000313" key="3">
    <source>
        <dbReference type="Proteomes" id="UP000318582"/>
    </source>
</evidence>
<dbReference type="AlphaFoldDB" id="A0A507E2A9"/>
<organism evidence="2 3">
    <name type="scientific">Powellomyces hirtus</name>
    <dbReference type="NCBI Taxonomy" id="109895"/>
    <lineage>
        <taxon>Eukaryota</taxon>
        <taxon>Fungi</taxon>
        <taxon>Fungi incertae sedis</taxon>
        <taxon>Chytridiomycota</taxon>
        <taxon>Chytridiomycota incertae sedis</taxon>
        <taxon>Chytridiomycetes</taxon>
        <taxon>Spizellomycetales</taxon>
        <taxon>Powellomycetaceae</taxon>
        <taxon>Powellomyces</taxon>
    </lineage>
</organism>
<dbReference type="Proteomes" id="UP000318582">
    <property type="component" value="Unassembled WGS sequence"/>
</dbReference>
<protein>
    <submittedName>
        <fullName evidence="2">Uncharacterized protein</fullName>
    </submittedName>
</protein>
<sequence>MPDMWMLDGVFITWDERRVWKTGSPIPKDVKTRFVDLIDRELEPFTTGFISSQERKSELSKDTAKKTKIWSLRAREVLEDMPYAFEMGVEEDMARLRVLAMDLERTVARGFGKAVKNPDIMHGSVLEIISGEETYEGRTALNVHGIGSRAILALLLLGTFSPEFGSDSLQRTLETVFITRWDANERHAGGVDHWARPETSPMNWRSEDRLTYLALLVGKLTLDSISETSVREAPPLVSPEKLIALGGILRHLLRASYAAKRSGSSGNQPTNEPDSGDMARLARSNMSKDHTRQLAALHLDILQLLCLDDRDVRQFCHDFLHMAEVLVAALYALLPEDHILHSDATSIVDDAKMQCAEDGAATLSLDARALQMKFRMCSLIEDVVAYIDSVQGQE</sequence>